<organism evidence="3 4">
    <name type="scientific">Helicocarpus griseus UAMH5409</name>
    <dbReference type="NCBI Taxonomy" id="1447875"/>
    <lineage>
        <taxon>Eukaryota</taxon>
        <taxon>Fungi</taxon>
        <taxon>Dikarya</taxon>
        <taxon>Ascomycota</taxon>
        <taxon>Pezizomycotina</taxon>
        <taxon>Eurotiomycetes</taxon>
        <taxon>Eurotiomycetidae</taxon>
        <taxon>Onygenales</taxon>
        <taxon>Ajellomycetaceae</taxon>
        <taxon>Helicocarpus</taxon>
    </lineage>
</organism>
<feature type="region of interest" description="Disordered" evidence="2">
    <location>
        <begin position="167"/>
        <end position="192"/>
    </location>
</feature>
<feature type="coiled-coil region" evidence="1">
    <location>
        <begin position="111"/>
        <end position="138"/>
    </location>
</feature>
<evidence type="ECO:0000313" key="4">
    <source>
        <dbReference type="Proteomes" id="UP000223968"/>
    </source>
</evidence>
<evidence type="ECO:0000256" key="2">
    <source>
        <dbReference type="SAM" id="MobiDB-lite"/>
    </source>
</evidence>
<feature type="compositionally biased region" description="Basic and acidic residues" evidence="2">
    <location>
        <begin position="183"/>
        <end position="192"/>
    </location>
</feature>
<comment type="caution">
    <text evidence="3">The sequence shown here is derived from an EMBL/GenBank/DDBJ whole genome shotgun (WGS) entry which is preliminary data.</text>
</comment>
<dbReference type="PANTHER" id="PTHR40618">
    <property type="entry name" value="B-ZIP TRANSCRIPTION FACTOR (EUROFUNG)-RELATED"/>
    <property type="match status" value="1"/>
</dbReference>
<dbReference type="STRING" id="1447875.A0A2B7Y114"/>
<dbReference type="AlphaFoldDB" id="A0A2B7Y114"/>
<gene>
    <name evidence="3" type="ORF">AJ79_02747</name>
</gene>
<sequence>MERSDSHLSQLLSASRYPQVDGNLNSSNLNKGEDEPASSTGRSRSPALIDKPGMSRTSGEARIHPSRRPRSSRKVGRPRLDVNDGAALSEDRRRQVRSAQKTYRLKKEAVLVSTKARVVELESNIDRIKELLDDFRNASQQSQLDVTHPELFGRLDDICKLYPHTENKRHATPNHAPARHVRRPLDREASSRRDDLSVDAFGYQIAEESNFNAPEKSVGTQQEWPHTYQNKNHIGSANKETGGMAVDHSPIMRSIELPLGINIVYTYCFQEATFSRKLQRYCLEQAFHTLCDSQSDPAIIYRLFRLSPCIKDKEKMLRNFEKLIHVGVNDPLEPRFLPFYCIGGAGTHYPLTDDQGKVLYPPNMRLPTKILGLLPMQGMSPDIATGQDEYQRYLEVFGLGGQWFDCRDVEGYLREHGVDVEKSSTFAEVSDYTRRISSRADFHNLLYQDGRVEESGYEQSSSNSTALEISKDYGSFQRASRLVLDVERFFKRLFRGAVILGRAPGFRRTDVEFAFKYSLQVQPVI</sequence>
<proteinExistence type="predicted"/>
<reference evidence="3 4" key="1">
    <citation type="submission" date="2017-10" db="EMBL/GenBank/DDBJ databases">
        <title>Comparative genomics in systemic dimorphic fungi from Ajellomycetaceae.</title>
        <authorList>
            <person name="Munoz J.F."/>
            <person name="Mcewen J.G."/>
            <person name="Clay O.K."/>
            <person name="Cuomo C.A."/>
        </authorList>
    </citation>
    <scope>NUCLEOTIDE SEQUENCE [LARGE SCALE GENOMIC DNA]</scope>
    <source>
        <strain evidence="3 4">UAMH5409</strain>
    </source>
</reference>
<keyword evidence="4" id="KW-1185">Reference proteome</keyword>
<name>A0A2B7Y114_9EURO</name>
<dbReference type="PANTHER" id="PTHR40618:SF1">
    <property type="entry name" value="B-ZIP TRANSCRIPTION FACTOR (EUROFUNG)"/>
    <property type="match status" value="1"/>
</dbReference>
<protein>
    <recommendedName>
        <fullName evidence="5">BZIP domain-containing protein</fullName>
    </recommendedName>
</protein>
<evidence type="ECO:0000256" key="1">
    <source>
        <dbReference type="SAM" id="Coils"/>
    </source>
</evidence>
<feature type="region of interest" description="Disordered" evidence="2">
    <location>
        <begin position="1"/>
        <end position="95"/>
    </location>
</feature>
<keyword evidence="1" id="KW-0175">Coiled coil</keyword>
<dbReference type="OrthoDB" id="545169at2759"/>
<evidence type="ECO:0008006" key="5">
    <source>
        <dbReference type="Google" id="ProtNLM"/>
    </source>
</evidence>
<evidence type="ECO:0000313" key="3">
    <source>
        <dbReference type="EMBL" id="PGH14885.1"/>
    </source>
</evidence>
<accession>A0A2B7Y114</accession>
<dbReference type="EMBL" id="PDNB01000030">
    <property type="protein sequence ID" value="PGH14885.1"/>
    <property type="molecule type" value="Genomic_DNA"/>
</dbReference>
<feature type="compositionally biased region" description="Basic residues" evidence="2">
    <location>
        <begin position="64"/>
        <end position="77"/>
    </location>
</feature>
<dbReference type="Proteomes" id="UP000223968">
    <property type="component" value="Unassembled WGS sequence"/>
</dbReference>
<dbReference type="CDD" id="cd14688">
    <property type="entry name" value="bZIP_YAP"/>
    <property type="match status" value="1"/>
</dbReference>